<evidence type="ECO:0000259" key="4">
    <source>
        <dbReference type="PROSITE" id="PS50949"/>
    </source>
</evidence>
<evidence type="ECO:0000256" key="1">
    <source>
        <dbReference type="ARBA" id="ARBA00023015"/>
    </source>
</evidence>
<comment type="caution">
    <text evidence="5">The sequence shown here is derived from an EMBL/GenBank/DDBJ whole genome shotgun (WGS) entry which is preliminary data.</text>
</comment>
<name>A0A7X8C2M6_9LACT</name>
<dbReference type="PROSITE" id="PS50949">
    <property type="entry name" value="HTH_GNTR"/>
    <property type="match status" value="1"/>
</dbReference>
<dbReference type="PANTHER" id="PTHR43537:SF51">
    <property type="entry name" value="HTH-TYPE TRANSCRIPTIONAL REGULATOR LGOR-RELATED"/>
    <property type="match status" value="1"/>
</dbReference>
<dbReference type="InterPro" id="IPR036390">
    <property type="entry name" value="WH_DNA-bd_sf"/>
</dbReference>
<dbReference type="GO" id="GO:0003700">
    <property type="term" value="F:DNA-binding transcription factor activity"/>
    <property type="evidence" value="ECO:0007669"/>
    <property type="project" value="InterPro"/>
</dbReference>
<dbReference type="AlphaFoldDB" id="A0A7X8C2M6"/>
<dbReference type="SUPFAM" id="SSF48008">
    <property type="entry name" value="GntR ligand-binding domain-like"/>
    <property type="match status" value="1"/>
</dbReference>
<organism evidence="5 6">
    <name type="scientific">Globicatella sulfidifaciens</name>
    <dbReference type="NCBI Taxonomy" id="136093"/>
    <lineage>
        <taxon>Bacteria</taxon>
        <taxon>Bacillati</taxon>
        <taxon>Bacillota</taxon>
        <taxon>Bacilli</taxon>
        <taxon>Lactobacillales</taxon>
        <taxon>Aerococcaceae</taxon>
        <taxon>Globicatella</taxon>
    </lineage>
</organism>
<keyword evidence="1" id="KW-0805">Transcription regulation</keyword>
<dbReference type="SMART" id="SM00345">
    <property type="entry name" value="HTH_GNTR"/>
    <property type="match status" value="1"/>
</dbReference>
<dbReference type="SMART" id="SM00895">
    <property type="entry name" value="FCD"/>
    <property type="match status" value="1"/>
</dbReference>
<keyword evidence="2" id="KW-0238">DNA-binding</keyword>
<dbReference type="RefSeq" id="WP_276647027.1">
    <property type="nucleotide sequence ID" value="NZ_JAAYSM010000104.1"/>
</dbReference>
<dbReference type="SUPFAM" id="SSF46785">
    <property type="entry name" value="Winged helix' DNA-binding domain"/>
    <property type="match status" value="1"/>
</dbReference>
<dbReference type="InterPro" id="IPR036388">
    <property type="entry name" value="WH-like_DNA-bd_sf"/>
</dbReference>
<dbReference type="Pfam" id="PF07729">
    <property type="entry name" value="FCD"/>
    <property type="match status" value="1"/>
</dbReference>
<dbReference type="Proteomes" id="UP000541058">
    <property type="component" value="Unassembled WGS sequence"/>
</dbReference>
<evidence type="ECO:0000313" key="5">
    <source>
        <dbReference type="EMBL" id="NLJ17866.1"/>
    </source>
</evidence>
<dbReference type="Gene3D" id="1.20.120.530">
    <property type="entry name" value="GntR ligand-binding domain-like"/>
    <property type="match status" value="1"/>
</dbReference>
<accession>A0A7X8C2M6</accession>
<gene>
    <name evidence="5" type="ORF">GX355_03305</name>
</gene>
<dbReference type="PANTHER" id="PTHR43537">
    <property type="entry name" value="TRANSCRIPTIONAL REGULATOR, GNTR FAMILY"/>
    <property type="match status" value="1"/>
</dbReference>
<reference evidence="5 6" key="1">
    <citation type="journal article" date="2020" name="Biotechnol. Biofuels">
        <title>New insights from the biogas microbiome by comprehensive genome-resolved metagenomics of nearly 1600 species originating from multiple anaerobic digesters.</title>
        <authorList>
            <person name="Campanaro S."/>
            <person name="Treu L."/>
            <person name="Rodriguez-R L.M."/>
            <person name="Kovalovszki A."/>
            <person name="Ziels R.M."/>
            <person name="Maus I."/>
            <person name="Zhu X."/>
            <person name="Kougias P.G."/>
            <person name="Basile A."/>
            <person name="Luo G."/>
            <person name="Schluter A."/>
            <person name="Konstantinidis K.T."/>
            <person name="Angelidaki I."/>
        </authorList>
    </citation>
    <scope>NUCLEOTIDE SEQUENCE [LARGE SCALE GENOMIC DNA]</scope>
    <source>
        <strain evidence="5">AS23ysBPME_34</strain>
    </source>
</reference>
<protein>
    <submittedName>
        <fullName evidence="5">GntR family transcriptional regulator</fullName>
    </submittedName>
</protein>
<keyword evidence="3" id="KW-0804">Transcription</keyword>
<evidence type="ECO:0000256" key="2">
    <source>
        <dbReference type="ARBA" id="ARBA00023125"/>
    </source>
</evidence>
<evidence type="ECO:0000256" key="3">
    <source>
        <dbReference type="ARBA" id="ARBA00023163"/>
    </source>
</evidence>
<proteinExistence type="predicted"/>
<dbReference type="InterPro" id="IPR008920">
    <property type="entry name" value="TF_FadR/GntR_C"/>
</dbReference>
<dbReference type="EMBL" id="JAAYSM010000104">
    <property type="protein sequence ID" value="NLJ17866.1"/>
    <property type="molecule type" value="Genomic_DNA"/>
</dbReference>
<feature type="domain" description="HTH gntR-type" evidence="4">
    <location>
        <begin position="4"/>
        <end position="71"/>
    </location>
</feature>
<dbReference type="Pfam" id="PF00392">
    <property type="entry name" value="GntR"/>
    <property type="match status" value="1"/>
</dbReference>
<dbReference type="Gene3D" id="1.10.10.10">
    <property type="entry name" value="Winged helix-like DNA-binding domain superfamily/Winged helix DNA-binding domain"/>
    <property type="match status" value="1"/>
</dbReference>
<dbReference type="GO" id="GO:0003677">
    <property type="term" value="F:DNA binding"/>
    <property type="evidence" value="ECO:0007669"/>
    <property type="project" value="UniProtKB-KW"/>
</dbReference>
<dbReference type="InterPro" id="IPR000524">
    <property type="entry name" value="Tscrpt_reg_HTH_GntR"/>
</dbReference>
<dbReference type="InterPro" id="IPR011711">
    <property type="entry name" value="GntR_C"/>
</dbReference>
<dbReference type="CDD" id="cd07377">
    <property type="entry name" value="WHTH_GntR"/>
    <property type="match status" value="1"/>
</dbReference>
<evidence type="ECO:0000313" key="6">
    <source>
        <dbReference type="Proteomes" id="UP000541058"/>
    </source>
</evidence>
<sequence length="221" mass="26028">MTSENLQIQAYQAIRNQIIYSELPPGSKISEKNLEDYLKIGRTPIREALIKLRQENLVYTIPQSGTYISQIDLEKASNARFVREILESKIMTECCAKIDTVSSEELASLIEKQVEAMKNADSKSFFQYDNLFHQTCYRIANRLEIWNWMNSNNTHLERFRWLRLLTADLDWNAIIDQHKAIYHAIIQRNPEEVEFQTSLHLHMMLNEQAAVTKHFPEYFKN</sequence>